<proteinExistence type="predicted"/>
<dbReference type="RefSeq" id="WP_129230056.1">
    <property type="nucleotide sequence ID" value="NZ_QYBB01000098.1"/>
</dbReference>
<reference evidence="1 2" key="1">
    <citation type="submission" date="2018-12" db="EMBL/GenBank/DDBJ databases">
        <authorList>
            <person name="Grouzdev D.S."/>
            <person name="Krutkina M.S."/>
        </authorList>
    </citation>
    <scope>NUCLEOTIDE SEQUENCE [LARGE SCALE GENOMIC DNA]</scope>
    <source>
        <strain evidence="1 2">RmlP026</strain>
    </source>
</reference>
<accession>A0A4Q2U2G4</accession>
<dbReference type="EMBL" id="QYBB01000098">
    <property type="protein sequence ID" value="RYC28866.1"/>
    <property type="molecule type" value="Genomic_DNA"/>
</dbReference>
<organism evidence="1 2">
    <name type="scientific">Lichenibacterium minor</name>
    <dbReference type="NCBI Taxonomy" id="2316528"/>
    <lineage>
        <taxon>Bacteria</taxon>
        <taxon>Pseudomonadati</taxon>
        <taxon>Pseudomonadota</taxon>
        <taxon>Alphaproteobacteria</taxon>
        <taxon>Hyphomicrobiales</taxon>
        <taxon>Lichenihabitantaceae</taxon>
        <taxon>Lichenibacterium</taxon>
    </lineage>
</organism>
<dbReference type="Proteomes" id="UP000290759">
    <property type="component" value="Unassembled WGS sequence"/>
</dbReference>
<protein>
    <submittedName>
        <fullName evidence="1">Uncharacterized protein</fullName>
    </submittedName>
</protein>
<reference evidence="1 2" key="2">
    <citation type="submission" date="2019-02" db="EMBL/GenBank/DDBJ databases">
        <title>'Lichenibacterium ramalinii' gen. nov. sp. nov., 'Lichenibacterium minor' gen. nov. sp. nov.</title>
        <authorList>
            <person name="Pankratov T."/>
        </authorList>
    </citation>
    <scope>NUCLEOTIDE SEQUENCE [LARGE SCALE GENOMIC DNA]</scope>
    <source>
        <strain evidence="1 2">RmlP026</strain>
    </source>
</reference>
<name>A0A4Q2U2G4_9HYPH</name>
<keyword evidence="2" id="KW-1185">Reference proteome</keyword>
<evidence type="ECO:0000313" key="2">
    <source>
        <dbReference type="Proteomes" id="UP000290759"/>
    </source>
</evidence>
<gene>
    <name evidence="1" type="ORF">D3273_27040</name>
</gene>
<evidence type="ECO:0000313" key="1">
    <source>
        <dbReference type="EMBL" id="RYC28866.1"/>
    </source>
</evidence>
<sequence length="113" mass="12154">MDDSPTTETSCPHMAAWLATKPHFPGPLDAPGMAYIGEKLMEMGAVAAQAGWKVEFRGALVKVLAGTVAASMADMTEDQAFALSLELREALYLEILRFRRAAQLDHNAGAFDA</sequence>
<dbReference type="AlphaFoldDB" id="A0A4Q2U2G4"/>
<comment type="caution">
    <text evidence="1">The sequence shown here is derived from an EMBL/GenBank/DDBJ whole genome shotgun (WGS) entry which is preliminary data.</text>
</comment>